<feature type="region of interest" description="Disordered" evidence="1">
    <location>
        <begin position="204"/>
        <end position="224"/>
    </location>
</feature>
<dbReference type="SUPFAM" id="SSF56672">
    <property type="entry name" value="DNA/RNA polymerases"/>
    <property type="match status" value="1"/>
</dbReference>
<dbReference type="InterPro" id="IPR000477">
    <property type="entry name" value="RT_dom"/>
</dbReference>
<dbReference type="Gene3D" id="3.30.420.10">
    <property type="entry name" value="Ribonuclease H-like superfamily/Ribonuclease H"/>
    <property type="match status" value="1"/>
</dbReference>
<proteinExistence type="predicted"/>
<organism evidence="3 4">
    <name type="scientific">Trichogramma brassicae</name>
    <dbReference type="NCBI Taxonomy" id="86971"/>
    <lineage>
        <taxon>Eukaryota</taxon>
        <taxon>Metazoa</taxon>
        <taxon>Ecdysozoa</taxon>
        <taxon>Arthropoda</taxon>
        <taxon>Hexapoda</taxon>
        <taxon>Insecta</taxon>
        <taxon>Pterygota</taxon>
        <taxon>Neoptera</taxon>
        <taxon>Endopterygota</taxon>
        <taxon>Hymenoptera</taxon>
        <taxon>Apocrita</taxon>
        <taxon>Proctotrupomorpha</taxon>
        <taxon>Chalcidoidea</taxon>
        <taxon>Trichogrammatidae</taxon>
        <taxon>Trichogramma</taxon>
    </lineage>
</organism>
<dbReference type="PANTHER" id="PTHR38681:SF1">
    <property type="entry name" value="RETROVIRUS-RELATED POL POLYPROTEIN FROM TRANSPOSON 412-LIKE PROTEIN"/>
    <property type="match status" value="1"/>
</dbReference>
<dbReference type="GO" id="GO:0071897">
    <property type="term" value="P:DNA biosynthetic process"/>
    <property type="evidence" value="ECO:0007669"/>
    <property type="project" value="UniProtKB-ARBA"/>
</dbReference>
<keyword evidence="4" id="KW-1185">Reference proteome</keyword>
<dbReference type="GO" id="GO:0042575">
    <property type="term" value="C:DNA polymerase complex"/>
    <property type="evidence" value="ECO:0007669"/>
    <property type="project" value="UniProtKB-ARBA"/>
</dbReference>
<accession>A0A6H5IQZ4</accession>
<dbReference type="Pfam" id="PF00078">
    <property type="entry name" value="RVT_1"/>
    <property type="match status" value="1"/>
</dbReference>
<evidence type="ECO:0000313" key="3">
    <source>
        <dbReference type="EMBL" id="CAB0037102.1"/>
    </source>
</evidence>
<evidence type="ECO:0000313" key="4">
    <source>
        <dbReference type="Proteomes" id="UP000479190"/>
    </source>
</evidence>
<dbReference type="SUPFAM" id="SSF53098">
    <property type="entry name" value="Ribonuclease H-like"/>
    <property type="match status" value="1"/>
</dbReference>
<evidence type="ECO:0000256" key="1">
    <source>
        <dbReference type="SAM" id="MobiDB-lite"/>
    </source>
</evidence>
<dbReference type="EMBL" id="CADCXV010000845">
    <property type="protein sequence ID" value="CAB0037102.1"/>
    <property type="molecule type" value="Genomic_DNA"/>
</dbReference>
<dbReference type="AlphaFoldDB" id="A0A6H5IQZ4"/>
<dbReference type="PANTHER" id="PTHR38681">
    <property type="entry name" value="RETROVIRUS-RELATED POL POLYPROTEIN FROM TRANSPOSON 412-LIKE PROTEIN-RELATED"/>
    <property type="match status" value="1"/>
</dbReference>
<dbReference type="InterPro" id="IPR012337">
    <property type="entry name" value="RNaseH-like_sf"/>
</dbReference>
<dbReference type="Gene3D" id="3.10.10.10">
    <property type="entry name" value="HIV Type 1 Reverse Transcriptase, subunit A, domain 1"/>
    <property type="match status" value="1"/>
</dbReference>
<feature type="domain" description="Reverse transcriptase" evidence="2">
    <location>
        <begin position="512"/>
        <end position="589"/>
    </location>
</feature>
<feature type="region of interest" description="Disordered" evidence="1">
    <location>
        <begin position="336"/>
        <end position="365"/>
    </location>
</feature>
<name>A0A6H5IQZ4_9HYME</name>
<dbReference type="OrthoDB" id="775972at2759"/>
<dbReference type="InterPro" id="IPR043502">
    <property type="entry name" value="DNA/RNA_pol_sf"/>
</dbReference>
<reference evidence="3 4" key="1">
    <citation type="submission" date="2020-02" db="EMBL/GenBank/DDBJ databases">
        <authorList>
            <person name="Ferguson B K."/>
        </authorList>
    </citation>
    <scope>NUCLEOTIDE SEQUENCE [LARGE SCALE GENOMIC DNA]</scope>
</reference>
<protein>
    <recommendedName>
        <fullName evidence="2">Reverse transcriptase domain-containing protein</fullName>
    </recommendedName>
</protein>
<dbReference type="Proteomes" id="UP000479190">
    <property type="component" value="Unassembled WGS sequence"/>
</dbReference>
<gene>
    <name evidence="3" type="ORF">TBRA_LOCUS8939</name>
</gene>
<dbReference type="InterPro" id="IPR036397">
    <property type="entry name" value="RNaseH_sf"/>
</dbReference>
<evidence type="ECO:0000259" key="2">
    <source>
        <dbReference type="Pfam" id="PF00078"/>
    </source>
</evidence>
<dbReference type="CDD" id="cd01647">
    <property type="entry name" value="RT_LTR"/>
    <property type="match status" value="1"/>
</dbReference>
<feature type="compositionally biased region" description="Polar residues" evidence="1">
    <location>
        <begin position="204"/>
        <end position="220"/>
    </location>
</feature>
<sequence length="751" mass="83672">MRTVTTPDLSNVKPRPNLQVSVAQPQVLYTSAPQDTTLISSSSLAQQGPEQQSHTFCGFRPAVQAGMAQLSTQQGAGQQLYAFQQASQTGVTHTSMLQGYLQQPPTFQQAAYTGVRQMSTRQDLQQPPTFQQAAFTGVRQTSTLQDLQQPPTFQQAAYTGVRQMSTCQDLQQPPTFQQAAHADVRQSSITHGDLQQNMAQQPYTLQSTEQQTMTNPSARQDSGRDALVNHPMAQLPAHQQLLLTGDNSAQQPQQTFAQSTSAKHFAGHNLVSLNKRIDDLETLIRNFFSHSADEEIRRGDSTKAVEKADRMHDPLHVAAFTSNSKSTPIQSSLEVAAISQQRKSRSNRSSSPVERPLRARSQSKPRFGPNKNLCYYHFHFLNDARRCSTPPCAWETLDPATPSITSINTTNLAVSGQLVFAPVTGISALDKSHPMAHLLARFPQIFSPSAPVGARAAGVFHTLQTTGDPIAQRARRLTPEKLRSVRQQFTIWLEEGTCRPSDSPSASPIHIVPKKSPGQFRVCGDYRKLNAVTTPSKYPVPNMRDFTNILSGKSIFSTLDLLQAFNQIPMAPEDQYPQSNGVLERWHRDFKAALMCQANSDEWTRALPFVMLGLRTRIRSDIDCSAAEMVFGSTLRLPGEFISSEDEERDRRVFTSEFRPFMQAIRPIFDTDHDTTKPFVHLKLASCSHVFVLAQPIKKALDPPYLGPYKVDNRPSEAFYNVLIPNKLGREESKTITTLRLKPAFSSYFHH</sequence>
<dbReference type="GO" id="GO:0003676">
    <property type="term" value="F:nucleic acid binding"/>
    <property type="evidence" value="ECO:0007669"/>
    <property type="project" value="InterPro"/>
</dbReference>